<dbReference type="Proteomes" id="UP000315496">
    <property type="component" value="Chromosome 1"/>
</dbReference>
<feature type="region of interest" description="Disordered" evidence="1">
    <location>
        <begin position="147"/>
        <end position="188"/>
    </location>
</feature>
<gene>
    <name evidence="2" type="ORF">GMRT_11496</name>
</gene>
<evidence type="ECO:0000256" key="1">
    <source>
        <dbReference type="SAM" id="MobiDB-lite"/>
    </source>
</evidence>
<dbReference type="VEuPathDB" id="GiardiaDB:GMRT_11496"/>
<sequence length="554" mass="60470">MEAPEPEQVDFITQRLAETYAPRIPPGGTHGSRGEASRTRTNQSVLDLRADQQKKRAPMALYEADQRHNGMNHKLYLAVRKSTQLNDDQQLESILASRIRNSQRPINTTRPMGSALSAAGVGSLYDQPGSMHSSHLASSGIHRGVASSQLSTSGLNTSRGQVQGNRQGSRSEQRLNRSAQGTMGRSMGYHDGTVITVSHEGAKIPPLPAYMLEAMENNPEPQKNGVRTEEDLNVDMLSYSPHIRPLQKTITANRFNDGLKVLREANLRYGLGNMEPNSRPILVNSALTVPGIVQPIQSVLSEQMMIASSDISLTMKELTLSSAGINTRGLSEKEREDINTQYIAFGTVKPHTSTAPKGGVSVKKTPQTARTKIETLRSARLRKGLSNSGVGAQELDAETTISSAIKRKKARELQQKFPDVYITGANEGSLASFEGAKIVDNTQHLRGFSSTVTTSQTSKSGISMTRSRLGQSSRVDFRDDPEELSLSNLNVNESNDEILADDPLEEDPEQRVDSGFNAVFGYRPPNTLAQSSAKARVDLDGNLEGGQKWKTRHS</sequence>
<proteinExistence type="predicted"/>
<name>A0A4Z1SW21_GIAMU</name>
<reference evidence="2 3" key="1">
    <citation type="submission" date="2019-05" db="EMBL/GenBank/DDBJ databases">
        <title>The compact genome of Giardia muris reveals important steps in the evolution of intestinal protozoan parasites.</title>
        <authorList>
            <person name="Xu F."/>
            <person name="Jimenez-Gonzalez A."/>
            <person name="Einarsson E."/>
            <person name="Astvaldsson A."/>
            <person name="Peirasmaki D."/>
            <person name="Eckmann L."/>
            <person name="Andersson J.O."/>
            <person name="Svard S.G."/>
            <person name="Jerlstrom-Hultqvist J."/>
        </authorList>
    </citation>
    <scope>NUCLEOTIDE SEQUENCE [LARGE SCALE GENOMIC DNA]</scope>
    <source>
        <strain evidence="2 3">Roberts-Thomson</strain>
    </source>
</reference>
<evidence type="ECO:0000313" key="3">
    <source>
        <dbReference type="Proteomes" id="UP000315496"/>
    </source>
</evidence>
<dbReference type="OrthoDB" id="10257488at2759"/>
<feature type="region of interest" description="Disordered" evidence="1">
    <location>
        <begin position="18"/>
        <end position="42"/>
    </location>
</feature>
<accession>A0A4Z1SW21</accession>
<evidence type="ECO:0000313" key="2">
    <source>
        <dbReference type="EMBL" id="TNJ29800.1"/>
    </source>
</evidence>
<comment type="caution">
    <text evidence="2">The sequence shown here is derived from an EMBL/GenBank/DDBJ whole genome shotgun (WGS) entry which is preliminary data.</text>
</comment>
<dbReference type="AlphaFoldDB" id="A0A4Z1SW21"/>
<dbReference type="EMBL" id="VDLU01000001">
    <property type="protein sequence ID" value="TNJ29800.1"/>
    <property type="molecule type" value="Genomic_DNA"/>
</dbReference>
<organism evidence="2 3">
    <name type="scientific">Giardia muris</name>
    <dbReference type="NCBI Taxonomy" id="5742"/>
    <lineage>
        <taxon>Eukaryota</taxon>
        <taxon>Metamonada</taxon>
        <taxon>Diplomonadida</taxon>
        <taxon>Hexamitidae</taxon>
        <taxon>Giardiinae</taxon>
        <taxon>Giardia</taxon>
    </lineage>
</organism>
<feature type="compositionally biased region" description="Polar residues" evidence="1">
    <location>
        <begin position="147"/>
        <end position="168"/>
    </location>
</feature>
<keyword evidence="3" id="KW-1185">Reference proteome</keyword>
<protein>
    <submittedName>
        <fullName evidence="2">Uncharacterized protein</fullName>
    </submittedName>
</protein>